<proteinExistence type="predicted"/>
<feature type="domain" description="HMA" evidence="4">
    <location>
        <begin position="73"/>
        <end position="136"/>
    </location>
</feature>
<dbReference type="PANTHER" id="PTHR22814">
    <property type="entry name" value="COPPER TRANSPORT PROTEIN ATOX1-RELATED"/>
    <property type="match status" value="1"/>
</dbReference>
<evidence type="ECO:0000256" key="2">
    <source>
        <dbReference type="SAM" id="MobiDB-lite"/>
    </source>
</evidence>
<dbReference type="AlphaFoldDB" id="A0A6J1GUN0"/>
<evidence type="ECO:0000256" key="3">
    <source>
        <dbReference type="SAM" id="Phobius"/>
    </source>
</evidence>
<feature type="compositionally biased region" description="Polar residues" evidence="2">
    <location>
        <begin position="186"/>
        <end position="197"/>
    </location>
</feature>
<protein>
    <submittedName>
        <fullName evidence="6">Heavy metal-associated isoprenylated plant protein 36-like</fullName>
    </submittedName>
</protein>
<feature type="compositionally biased region" description="Polar residues" evidence="2">
    <location>
        <begin position="327"/>
        <end position="341"/>
    </location>
</feature>
<reference evidence="6" key="1">
    <citation type="submission" date="2025-08" db="UniProtKB">
        <authorList>
            <consortium name="RefSeq"/>
        </authorList>
    </citation>
    <scope>IDENTIFICATION</scope>
    <source>
        <tissue evidence="6">Young leaves</tissue>
    </source>
</reference>
<dbReference type="PANTHER" id="PTHR22814:SF320">
    <property type="entry name" value="OS01G0309800 PROTEIN"/>
    <property type="match status" value="1"/>
</dbReference>
<dbReference type="GeneID" id="111457694"/>
<dbReference type="RefSeq" id="XP_022955817.1">
    <property type="nucleotide sequence ID" value="XM_023100049.1"/>
</dbReference>
<feature type="transmembrane region" description="Helical" evidence="3">
    <location>
        <begin position="20"/>
        <end position="42"/>
    </location>
</feature>
<evidence type="ECO:0000259" key="4">
    <source>
        <dbReference type="PROSITE" id="PS50846"/>
    </source>
</evidence>
<dbReference type="Proteomes" id="UP000504609">
    <property type="component" value="Unplaced"/>
</dbReference>
<dbReference type="InterPro" id="IPR006121">
    <property type="entry name" value="HMA_dom"/>
</dbReference>
<dbReference type="GO" id="GO:0046872">
    <property type="term" value="F:metal ion binding"/>
    <property type="evidence" value="ECO:0007669"/>
    <property type="project" value="UniProtKB-KW"/>
</dbReference>
<keyword evidence="3" id="KW-1133">Transmembrane helix</keyword>
<evidence type="ECO:0000313" key="5">
    <source>
        <dbReference type="Proteomes" id="UP000504609"/>
    </source>
</evidence>
<evidence type="ECO:0000256" key="1">
    <source>
        <dbReference type="ARBA" id="ARBA00022723"/>
    </source>
</evidence>
<dbReference type="SUPFAM" id="SSF55008">
    <property type="entry name" value="HMA, heavy metal-associated domain"/>
    <property type="match status" value="1"/>
</dbReference>
<organism evidence="5 6">
    <name type="scientific">Cucurbita moschata</name>
    <name type="common">Winter crookneck squash</name>
    <name type="synonym">Cucurbita pepo var. moschata</name>
    <dbReference type="NCBI Taxonomy" id="3662"/>
    <lineage>
        <taxon>Eukaryota</taxon>
        <taxon>Viridiplantae</taxon>
        <taxon>Streptophyta</taxon>
        <taxon>Embryophyta</taxon>
        <taxon>Tracheophyta</taxon>
        <taxon>Spermatophyta</taxon>
        <taxon>Magnoliopsida</taxon>
        <taxon>eudicotyledons</taxon>
        <taxon>Gunneridae</taxon>
        <taxon>Pentapetalae</taxon>
        <taxon>rosids</taxon>
        <taxon>fabids</taxon>
        <taxon>Cucurbitales</taxon>
        <taxon>Cucurbitaceae</taxon>
        <taxon>Cucurbiteae</taxon>
        <taxon>Cucurbita</taxon>
    </lineage>
</organism>
<keyword evidence="3" id="KW-0472">Membrane</keyword>
<keyword evidence="5" id="KW-1185">Reference proteome</keyword>
<dbReference type="PROSITE" id="PS50846">
    <property type="entry name" value="HMA_2"/>
    <property type="match status" value="1"/>
</dbReference>
<dbReference type="Gene3D" id="3.30.70.100">
    <property type="match status" value="1"/>
</dbReference>
<feature type="region of interest" description="Disordered" evidence="2">
    <location>
        <begin position="186"/>
        <end position="215"/>
    </location>
</feature>
<dbReference type="InterPro" id="IPR036163">
    <property type="entry name" value="HMA_dom_sf"/>
</dbReference>
<evidence type="ECO:0000313" key="6">
    <source>
        <dbReference type="RefSeq" id="XP_022955817.1"/>
    </source>
</evidence>
<gene>
    <name evidence="6" type="primary">LOC111457694</name>
</gene>
<name>A0A6J1GUN0_CUCMO</name>
<feature type="region of interest" description="Disordered" evidence="2">
    <location>
        <begin position="318"/>
        <end position="341"/>
    </location>
</feature>
<keyword evidence="1" id="KW-0479">Metal-binding</keyword>
<feature type="region of interest" description="Disordered" evidence="2">
    <location>
        <begin position="227"/>
        <end position="285"/>
    </location>
</feature>
<dbReference type="KEGG" id="cmos:111457694"/>
<dbReference type="CDD" id="cd00371">
    <property type="entry name" value="HMA"/>
    <property type="match status" value="1"/>
</dbReference>
<accession>A0A6J1GUN0</accession>
<keyword evidence="3" id="KW-0812">Transmembrane</keyword>
<dbReference type="Pfam" id="PF00403">
    <property type="entry name" value="HMA"/>
    <property type="match status" value="1"/>
</dbReference>
<sequence length="379" mass="42891">MNHLFDLDSPCMQKHLLLRILSRMVGLLLNIPSSLLFLFRIFNSVSSFIINLSVSLASFPFTRPLMVPELEQPKVTEIKVRIDCNGCVQKIKKALYGINGIYDINIDIPEQKLTIIGWADPEIIMKAIKKTRKTATICSDAEADADGQPPDYMLAGGGEQPNYSPNQGLAQTYDMAMVGEAQQYDQTNAQQEPQQPYGSYEPGGQVQDNTHQQPPEYGYVQQYTTEPGHDISHQQPPEYGQPSDHNHMANQPPDYSQAVHHQQPPEQSYGQVVHHHQPHNSSHNYHHNIPEGAMSQPATVIHCYNTYKPSSYVTQYVRPPTCHRPSSRNSEYIPQRPTTHYSQRTEHYNEDYYNTGTSSYNGNITSIFSDENPNACNLM</sequence>